<name>A0A9D5U5E7_9CELL</name>
<dbReference type="Gene3D" id="3.40.50.300">
    <property type="entry name" value="P-loop containing nucleotide triphosphate hydrolases"/>
    <property type="match status" value="1"/>
</dbReference>
<dbReference type="GO" id="GO:0008270">
    <property type="term" value="F:zinc ion binding"/>
    <property type="evidence" value="ECO:0007669"/>
    <property type="project" value="UniProtKB-KW"/>
</dbReference>
<dbReference type="SMART" id="SM00382">
    <property type="entry name" value="AAA"/>
    <property type="match status" value="1"/>
</dbReference>
<comment type="function">
    <text evidence="13">DNA-dependent ATPase involved in processing of recombination intermediates, plays a role in repairing DNA breaks. Stimulates the branch migration of RecA-mediated strand transfer reactions, allowing the 3' invading strand to extend heteroduplex DNA faster. Binds ssDNA in the presence of ADP but not other nucleotides, has ATPase activity that is stimulated by ssDNA and various branched DNA structures, but inhibited by SSB. Does not have RecA's homology-searching function.</text>
</comment>
<dbReference type="HAMAP" id="MF_01498">
    <property type="entry name" value="RadA_bact"/>
    <property type="match status" value="1"/>
</dbReference>
<keyword evidence="9 11" id="KW-0238">DNA-binding</keyword>
<feature type="compositionally biased region" description="Low complexity" evidence="14">
    <location>
        <begin position="40"/>
        <end position="55"/>
    </location>
</feature>
<evidence type="ECO:0000256" key="13">
    <source>
        <dbReference type="RuleBase" id="RU003555"/>
    </source>
</evidence>
<evidence type="ECO:0000256" key="9">
    <source>
        <dbReference type="ARBA" id="ARBA00023125"/>
    </source>
</evidence>
<dbReference type="PRINTS" id="PR01874">
    <property type="entry name" value="DNAREPAIRADA"/>
</dbReference>
<dbReference type="SUPFAM" id="SSF54211">
    <property type="entry name" value="Ribosomal protein S5 domain 2-like"/>
    <property type="match status" value="1"/>
</dbReference>
<feature type="short sequence motif" description="RadA KNRFG motif" evidence="11">
    <location>
        <begin position="325"/>
        <end position="329"/>
    </location>
</feature>
<evidence type="ECO:0000259" key="15">
    <source>
        <dbReference type="PROSITE" id="PS50162"/>
    </source>
</evidence>
<dbReference type="SUPFAM" id="SSF52540">
    <property type="entry name" value="P-loop containing nucleoside triphosphate hydrolases"/>
    <property type="match status" value="1"/>
</dbReference>
<evidence type="ECO:0000256" key="4">
    <source>
        <dbReference type="ARBA" id="ARBA00022771"/>
    </source>
</evidence>
<reference evidence="16 17" key="1">
    <citation type="submission" date="2020-08" db="EMBL/GenBank/DDBJ databases">
        <title>A Genomic Blueprint of the Chicken Gut Microbiome.</title>
        <authorList>
            <person name="Gilroy R."/>
            <person name="Ravi A."/>
            <person name="Getino M."/>
            <person name="Pursley I."/>
            <person name="Horton D.L."/>
            <person name="Alikhan N.-F."/>
            <person name="Baker D."/>
            <person name="Gharbi K."/>
            <person name="Hall N."/>
            <person name="Watson M."/>
            <person name="Adriaenssens E.M."/>
            <person name="Foster-Nyarko E."/>
            <person name="Jarju S."/>
            <person name="Secka A."/>
            <person name="Antonio M."/>
            <person name="Oren A."/>
            <person name="Chaudhuri R."/>
            <person name="La Ragione R.M."/>
            <person name="Hildebrand F."/>
            <person name="Pallen M.J."/>
        </authorList>
    </citation>
    <scope>NUCLEOTIDE SEQUENCE [LARGE SCALE GENOMIC DNA]</scope>
    <source>
        <strain evidence="16 17">Sa1BUA8</strain>
    </source>
</reference>
<sequence length="539" mass="56115">MGRGRAARHRDHFRRPRGGRPSPPTARRAGRGPAGLWVPTASVTRVTTSTSASRATSKRPAKPAYRCSECGWTTAKWVGRCGECQEWGTVTEEAAASAGPRTAAVAPTRNPARPIGEIDVETARATPTGVAEFDRVLGGGLVPGAVVLLAGEPGVGKSTLLLKVASNVAAGVSDKVPSPGDSPRPTPQPRTVLYVTGEESAGQVRLRAERVGALAPGLLLAAETDLATVLGHIEATNPAMLVVDSVQTIASAQVEGAPGGVSQVREVAAALIAAAKERDLPVILVGHVTKDGSVAGPRTLEHLVDVVCQFEGDRHSRLRLVRAVKNRYGPTDEVGCFDLSETGIVGLTDPSGLFMSHSGAGAPGTFITVTLEGRRPLALEIQSLVVPSSLTNPRRTTSGVDSSRLAMILAVMHRHAGVRLVDQDVYVSTIGGARVTEPAADLAIALATFSAREDQVMPPGTIAIGEVGLAGDIRPVSGLDRRLGEAARLGFTRAVVPRGSSPKPPAGMTVLPAQHLGEAVELARAGHLPSQQERTRFDE</sequence>
<gene>
    <name evidence="11 16" type="primary">radA</name>
    <name evidence="16" type="ORF">H9623_00780</name>
</gene>
<dbReference type="PROSITE" id="PS50162">
    <property type="entry name" value="RECA_2"/>
    <property type="match status" value="1"/>
</dbReference>
<comment type="function">
    <text evidence="11">Plays a role in repairing double-strand DNA breaks, probably involving stabilizing or processing branched DNA or blocked replication forks.</text>
</comment>
<evidence type="ECO:0000313" key="17">
    <source>
        <dbReference type="Proteomes" id="UP000822993"/>
    </source>
</evidence>
<dbReference type="InterPro" id="IPR003593">
    <property type="entry name" value="AAA+_ATPase"/>
</dbReference>
<dbReference type="Gene3D" id="3.30.230.10">
    <property type="match status" value="1"/>
</dbReference>
<feature type="compositionally biased region" description="Basic residues" evidence="14">
    <location>
        <begin position="1"/>
        <end position="18"/>
    </location>
</feature>
<keyword evidence="17" id="KW-1185">Reference proteome</keyword>
<keyword evidence="1 11" id="KW-0479">Metal-binding</keyword>
<comment type="similarity">
    <text evidence="11 13">Belongs to the RecA family. RadA subfamily.</text>
</comment>
<keyword evidence="6 13" id="KW-0862">Zinc</keyword>
<dbReference type="InterPro" id="IPR027417">
    <property type="entry name" value="P-loop_NTPase"/>
</dbReference>
<dbReference type="Proteomes" id="UP000822993">
    <property type="component" value="Unassembled WGS sequence"/>
</dbReference>
<dbReference type="GO" id="GO:0000725">
    <property type="term" value="P:recombinational repair"/>
    <property type="evidence" value="ECO:0007669"/>
    <property type="project" value="UniProtKB-UniRule"/>
</dbReference>
<keyword evidence="5" id="KW-0378">Hydrolase</keyword>
<organism evidence="16 17">
    <name type="scientific">Oerskovia douganii</name>
    <dbReference type="NCBI Taxonomy" id="2762210"/>
    <lineage>
        <taxon>Bacteria</taxon>
        <taxon>Bacillati</taxon>
        <taxon>Actinomycetota</taxon>
        <taxon>Actinomycetes</taxon>
        <taxon>Micrococcales</taxon>
        <taxon>Cellulomonadaceae</taxon>
        <taxon>Oerskovia</taxon>
    </lineage>
</organism>
<feature type="region of interest" description="Disordered" evidence="14">
    <location>
        <begin position="1"/>
        <end position="60"/>
    </location>
</feature>
<keyword evidence="7 11" id="KW-0067">ATP-binding</keyword>
<feature type="region of interest" description="Lon-protease-like" evidence="11">
    <location>
        <begin position="424"/>
        <end position="539"/>
    </location>
</feature>
<dbReference type="InterPro" id="IPR041166">
    <property type="entry name" value="Rubredoxin_2"/>
</dbReference>
<accession>A0A9D5U5E7</accession>
<evidence type="ECO:0000256" key="3">
    <source>
        <dbReference type="ARBA" id="ARBA00022763"/>
    </source>
</evidence>
<dbReference type="GO" id="GO:0003684">
    <property type="term" value="F:damaged DNA binding"/>
    <property type="evidence" value="ECO:0007669"/>
    <property type="project" value="InterPro"/>
</dbReference>
<dbReference type="Pfam" id="PF13481">
    <property type="entry name" value="AAA_25"/>
    <property type="match status" value="1"/>
</dbReference>
<comment type="domain">
    <text evidence="11">The middle region has homology to RecA with ATPase motifs including the RadA KNRFG motif, while the C-terminus is homologous to Lon protease.</text>
</comment>
<dbReference type="GO" id="GO:0005524">
    <property type="term" value="F:ATP binding"/>
    <property type="evidence" value="ECO:0007669"/>
    <property type="project" value="UniProtKB-UniRule"/>
</dbReference>
<dbReference type="InterPro" id="IPR014721">
    <property type="entry name" value="Ribsml_uS5_D2-typ_fold_subgr"/>
</dbReference>
<evidence type="ECO:0000256" key="1">
    <source>
        <dbReference type="ARBA" id="ARBA00022723"/>
    </source>
</evidence>
<dbReference type="FunFam" id="3.40.50.300:FF:000050">
    <property type="entry name" value="DNA repair protein RadA"/>
    <property type="match status" value="1"/>
</dbReference>
<dbReference type="Pfam" id="PF18073">
    <property type="entry name" value="Zn_ribbon_LapB"/>
    <property type="match status" value="1"/>
</dbReference>
<dbReference type="GO" id="GO:0005829">
    <property type="term" value="C:cytosol"/>
    <property type="evidence" value="ECO:0007669"/>
    <property type="project" value="TreeGrafter"/>
</dbReference>
<evidence type="ECO:0000256" key="10">
    <source>
        <dbReference type="ARBA" id="ARBA00023204"/>
    </source>
</evidence>
<keyword evidence="2 11" id="KW-0547">Nucleotide-binding</keyword>
<dbReference type="InterPro" id="IPR004504">
    <property type="entry name" value="DNA_repair_RadA"/>
</dbReference>
<dbReference type="NCBIfam" id="TIGR00416">
    <property type="entry name" value="sms"/>
    <property type="match status" value="1"/>
</dbReference>
<evidence type="ECO:0000256" key="8">
    <source>
        <dbReference type="ARBA" id="ARBA00023016"/>
    </source>
</evidence>
<protein>
    <recommendedName>
        <fullName evidence="11 12">DNA repair protein RadA</fullName>
    </recommendedName>
</protein>
<dbReference type="InterPro" id="IPR020588">
    <property type="entry name" value="RecA_ATP-bd"/>
</dbReference>
<evidence type="ECO:0000256" key="2">
    <source>
        <dbReference type="ARBA" id="ARBA00022741"/>
    </source>
</evidence>
<feature type="domain" description="RecA family profile 1" evidence="15">
    <location>
        <begin position="122"/>
        <end position="288"/>
    </location>
</feature>
<proteinExistence type="inferred from homology"/>
<dbReference type="GO" id="GO:0016787">
    <property type="term" value="F:hydrolase activity"/>
    <property type="evidence" value="ECO:0007669"/>
    <property type="project" value="UniProtKB-KW"/>
</dbReference>
<evidence type="ECO:0000256" key="12">
    <source>
        <dbReference type="NCBIfam" id="TIGR00416"/>
    </source>
</evidence>
<evidence type="ECO:0000256" key="5">
    <source>
        <dbReference type="ARBA" id="ARBA00022801"/>
    </source>
</evidence>
<dbReference type="CDD" id="cd01121">
    <property type="entry name" value="RadA_SMS_N"/>
    <property type="match status" value="1"/>
</dbReference>
<dbReference type="PANTHER" id="PTHR32472">
    <property type="entry name" value="DNA REPAIR PROTEIN RADA"/>
    <property type="match status" value="1"/>
</dbReference>
<evidence type="ECO:0000256" key="11">
    <source>
        <dbReference type="HAMAP-Rule" id="MF_01498"/>
    </source>
</evidence>
<evidence type="ECO:0000256" key="14">
    <source>
        <dbReference type="SAM" id="MobiDB-lite"/>
    </source>
</evidence>
<dbReference type="EMBL" id="JACSPN010000001">
    <property type="protein sequence ID" value="MBE7698839.1"/>
    <property type="molecule type" value="Genomic_DNA"/>
</dbReference>
<dbReference type="Pfam" id="PF13541">
    <property type="entry name" value="ChlI"/>
    <property type="match status" value="1"/>
</dbReference>
<evidence type="ECO:0000256" key="7">
    <source>
        <dbReference type="ARBA" id="ARBA00022840"/>
    </source>
</evidence>
<dbReference type="InterPro" id="IPR020568">
    <property type="entry name" value="Ribosomal_Su5_D2-typ_SF"/>
</dbReference>
<evidence type="ECO:0000313" key="16">
    <source>
        <dbReference type="EMBL" id="MBE7698839.1"/>
    </source>
</evidence>
<keyword evidence="4 13" id="KW-0863">Zinc-finger</keyword>
<evidence type="ECO:0000256" key="6">
    <source>
        <dbReference type="ARBA" id="ARBA00022833"/>
    </source>
</evidence>
<keyword evidence="3 11" id="KW-0227">DNA damage</keyword>
<dbReference type="PANTHER" id="PTHR32472:SF10">
    <property type="entry name" value="DNA REPAIR PROTEIN RADA-LIKE PROTEIN"/>
    <property type="match status" value="1"/>
</dbReference>
<comment type="caution">
    <text evidence="16">The sequence shown here is derived from an EMBL/GenBank/DDBJ whole genome shotgun (WGS) entry which is preliminary data.</text>
</comment>
<dbReference type="GO" id="GO:0140664">
    <property type="term" value="F:ATP-dependent DNA damage sensor activity"/>
    <property type="evidence" value="ECO:0007669"/>
    <property type="project" value="InterPro"/>
</dbReference>
<keyword evidence="10 11" id="KW-0234">DNA repair</keyword>
<dbReference type="AlphaFoldDB" id="A0A9D5U5E7"/>
<feature type="binding site" evidence="11">
    <location>
        <begin position="151"/>
        <end position="158"/>
    </location>
    <ligand>
        <name>ATP</name>
        <dbReference type="ChEBI" id="CHEBI:30616"/>
    </ligand>
</feature>
<keyword evidence="8 11" id="KW-0346">Stress response</keyword>